<keyword evidence="4 12" id="KW-0597">Phosphoprotein</keyword>
<dbReference type="Pfam" id="PF00072">
    <property type="entry name" value="Response_reg"/>
    <property type="match status" value="1"/>
</dbReference>
<dbReference type="NCBIfam" id="TIGR00229">
    <property type="entry name" value="sensory_box"/>
    <property type="match status" value="2"/>
</dbReference>
<dbReference type="SMART" id="SM00091">
    <property type="entry name" value="PAS"/>
    <property type="match status" value="2"/>
</dbReference>
<dbReference type="InterPro" id="IPR035965">
    <property type="entry name" value="PAS-like_dom_sf"/>
</dbReference>
<dbReference type="RefSeq" id="WP_062150530.1">
    <property type="nucleotide sequence ID" value="NZ_CP012373.2"/>
</dbReference>
<evidence type="ECO:0000256" key="4">
    <source>
        <dbReference type="ARBA" id="ARBA00022553"/>
    </source>
</evidence>
<reference evidence="17" key="1">
    <citation type="submission" date="2016-12" db="EMBL/GenBank/DDBJ databases">
        <title>Complete Genome Sequence of Beggiatoa leptomitiformis D-401.</title>
        <authorList>
            <person name="Fomenkov A."/>
            <person name="Vincze T."/>
            <person name="Grabovich M."/>
            <person name="Anton B.P."/>
            <person name="Dubinina G."/>
            <person name="Orlova M."/>
            <person name="Belousova E."/>
            <person name="Roberts R.J."/>
        </authorList>
    </citation>
    <scope>NUCLEOTIDE SEQUENCE [LARGE SCALE GENOMIC DNA]</scope>
    <source>
        <strain evidence="17">D-401</strain>
    </source>
</reference>
<dbReference type="EC" id="2.7.13.3" evidence="3"/>
<dbReference type="InterPro" id="IPR036890">
    <property type="entry name" value="HATPase_C_sf"/>
</dbReference>
<dbReference type="Gene3D" id="3.30.565.10">
    <property type="entry name" value="Histidine kinase-like ATPase, C-terminal domain"/>
    <property type="match status" value="1"/>
</dbReference>
<dbReference type="InterPro" id="IPR003594">
    <property type="entry name" value="HATPase_dom"/>
</dbReference>
<keyword evidence="7" id="KW-0418">Kinase</keyword>
<dbReference type="FunFam" id="1.10.287.130:FF:000038">
    <property type="entry name" value="Sensory transduction histidine kinase"/>
    <property type="match status" value="1"/>
</dbReference>
<dbReference type="SUPFAM" id="SSF55874">
    <property type="entry name" value="ATPase domain of HSP90 chaperone/DNA topoisomerase II/histidine kinase"/>
    <property type="match status" value="1"/>
</dbReference>
<dbReference type="SUPFAM" id="SSF52172">
    <property type="entry name" value="CheY-like"/>
    <property type="match status" value="1"/>
</dbReference>
<keyword evidence="10" id="KW-0472">Membrane</keyword>
<evidence type="ECO:0000313" key="17">
    <source>
        <dbReference type="Proteomes" id="UP000234271"/>
    </source>
</evidence>
<dbReference type="CDD" id="cd16922">
    <property type="entry name" value="HATPase_EvgS-ArcB-TorS-like"/>
    <property type="match status" value="1"/>
</dbReference>
<dbReference type="Pfam" id="PF13426">
    <property type="entry name" value="PAS_9"/>
    <property type="match status" value="2"/>
</dbReference>
<dbReference type="CDD" id="cd00082">
    <property type="entry name" value="HisKA"/>
    <property type="match status" value="1"/>
</dbReference>
<dbReference type="OrthoDB" id="9792854at2"/>
<dbReference type="CDD" id="cd17546">
    <property type="entry name" value="REC_hyHK_CKI1_RcsC-like"/>
    <property type="match status" value="1"/>
</dbReference>
<dbReference type="InterPro" id="IPR005467">
    <property type="entry name" value="His_kinase_dom"/>
</dbReference>
<dbReference type="InterPro" id="IPR004358">
    <property type="entry name" value="Sig_transdc_His_kin-like_C"/>
</dbReference>
<evidence type="ECO:0000256" key="1">
    <source>
        <dbReference type="ARBA" id="ARBA00000085"/>
    </source>
</evidence>
<dbReference type="Proteomes" id="UP000234271">
    <property type="component" value="Chromosome"/>
</dbReference>
<dbReference type="CDD" id="cd00130">
    <property type="entry name" value="PAS"/>
    <property type="match status" value="2"/>
</dbReference>
<dbReference type="Pfam" id="PF00512">
    <property type="entry name" value="HisKA"/>
    <property type="match status" value="1"/>
</dbReference>
<evidence type="ECO:0000256" key="7">
    <source>
        <dbReference type="ARBA" id="ARBA00022777"/>
    </source>
</evidence>
<proteinExistence type="predicted"/>
<protein>
    <recommendedName>
        <fullName evidence="3">histidine kinase</fullName>
        <ecNumber evidence="3">2.7.13.3</ecNumber>
    </recommendedName>
</protein>
<dbReference type="SUPFAM" id="SSF55785">
    <property type="entry name" value="PYP-like sensor domain (PAS domain)"/>
    <property type="match status" value="2"/>
</dbReference>
<evidence type="ECO:0000256" key="10">
    <source>
        <dbReference type="ARBA" id="ARBA00023136"/>
    </source>
</evidence>
<dbReference type="PRINTS" id="PR00344">
    <property type="entry name" value="BCTRLSENSOR"/>
</dbReference>
<feature type="modified residue" description="4-aspartylphosphate" evidence="12">
    <location>
        <position position="570"/>
    </location>
</feature>
<dbReference type="GO" id="GO:0005524">
    <property type="term" value="F:ATP binding"/>
    <property type="evidence" value="ECO:0007669"/>
    <property type="project" value="UniProtKB-KW"/>
</dbReference>
<dbReference type="GO" id="GO:0016020">
    <property type="term" value="C:membrane"/>
    <property type="evidence" value="ECO:0007669"/>
    <property type="project" value="UniProtKB-SubCell"/>
</dbReference>
<evidence type="ECO:0000313" key="16">
    <source>
        <dbReference type="EMBL" id="AUI70423.1"/>
    </source>
</evidence>
<dbReference type="EMBL" id="CP018889">
    <property type="protein sequence ID" value="AUI70423.1"/>
    <property type="molecule type" value="Genomic_DNA"/>
</dbReference>
<dbReference type="SUPFAM" id="SSF47384">
    <property type="entry name" value="Homodimeric domain of signal transducing histidine kinase"/>
    <property type="match status" value="1"/>
</dbReference>
<feature type="domain" description="PAS" evidence="15">
    <location>
        <begin position="13"/>
        <end position="84"/>
    </location>
</feature>
<dbReference type="Pfam" id="PF02518">
    <property type="entry name" value="HATPase_c"/>
    <property type="match status" value="1"/>
</dbReference>
<dbReference type="SMART" id="SM00387">
    <property type="entry name" value="HATPase_c"/>
    <property type="match status" value="1"/>
</dbReference>
<dbReference type="SMART" id="SM00448">
    <property type="entry name" value="REC"/>
    <property type="match status" value="1"/>
</dbReference>
<dbReference type="PANTHER" id="PTHR43047:SF64">
    <property type="entry name" value="HISTIDINE KINASE CONTAINING CHEY-HOMOLOGOUS RECEIVER DOMAIN AND PAS DOMAIN-RELATED"/>
    <property type="match status" value="1"/>
</dbReference>
<feature type="domain" description="Histidine kinase" evidence="13">
    <location>
        <begin position="280"/>
        <end position="497"/>
    </location>
</feature>
<evidence type="ECO:0000256" key="8">
    <source>
        <dbReference type="ARBA" id="ARBA00022840"/>
    </source>
</evidence>
<evidence type="ECO:0000256" key="3">
    <source>
        <dbReference type="ARBA" id="ARBA00012438"/>
    </source>
</evidence>
<dbReference type="AlphaFoldDB" id="A0A2N9YIX3"/>
<dbReference type="InterPro" id="IPR000014">
    <property type="entry name" value="PAS"/>
</dbReference>
<evidence type="ECO:0000256" key="11">
    <source>
        <dbReference type="ARBA" id="ARBA00023306"/>
    </source>
</evidence>
<evidence type="ECO:0000256" key="5">
    <source>
        <dbReference type="ARBA" id="ARBA00022679"/>
    </source>
</evidence>
<dbReference type="InterPro" id="IPR001610">
    <property type="entry name" value="PAC"/>
</dbReference>
<comment type="subcellular location">
    <subcellularLocation>
        <location evidence="2">Membrane</location>
    </subcellularLocation>
</comment>
<dbReference type="InterPro" id="IPR011006">
    <property type="entry name" value="CheY-like_superfamily"/>
</dbReference>
<keyword evidence="5" id="KW-0808">Transferase</keyword>
<dbReference type="InterPro" id="IPR003661">
    <property type="entry name" value="HisK_dim/P_dom"/>
</dbReference>
<dbReference type="Gene3D" id="1.10.287.130">
    <property type="match status" value="1"/>
</dbReference>
<dbReference type="InterPro" id="IPR036097">
    <property type="entry name" value="HisK_dim/P_sf"/>
</dbReference>
<dbReference type="Gene3D" id="3.40.50.2300">
    <property type="match status" value="1"/>
</dbReference>
<name>A0A2N9YIX3_9GAMM</name>
<dbReference type="SMART" id="SM00086">
    <property type="entry name" value="PAC"/>
    <property type="match status" value="2"/>
</dbReference>
<comment type="catalytic activity">
    <reaction evidence="1">
        <text>ATP + protein L-histidine = ADP + protein N-phospho-L-histidine.</text>
        <dbReference type="EC" id="2.7.13.3"/>
    </reaction>
</comment>
<accession>A0A2N9YIX3</accession>
<evidence type="ECO:0000259" key="14">
    <source>
        <dbReference type="PROSITE" id="PS50110"/>
    </source>
</evidence>
<keyword evidence="8" id="KW-0067">ATP-binding</keyword>
<evidence type="ECO:0000259" key="13">
    <source>
        <dbReference type="PROSITE" id="PS50109"/>
    </source>
</evidence>
<keyword evidence="6" id="KW-0547">Nucleotide-binding</keyword>
<dbReference type="FunFam" id="3.30.565.10:FF:000010">
    <property type="entry name" value="Sensor histidine kinase RcsC"/>
    <property type="match status" value="1"/>
</dbReference>
<dbReference type="SMART" id="SM00388">
    <property type="entry name" value="HisKA"/>
    <property type="match status" value="1"/>
</dbReference>
<dbReference type="GO" id="GO:0000155">
    <property type="term" value="F:phosphorelay sensor kinase activity"/>
    <property type="evidence" value="ECO:0007669"/>
    <property type="project" value="InterPro"/>
</dbReference>
<keyword evidence="9" id="KW-0902">Two-component regulatory system</keyword>
<sequence length="731" mass="84100">MSTKMELANALLELEQFKTILDTILDSVFMFTPDTYRFFYVNREGVQRFGYSQTEFMQMNILSLIPSLTNTQLEKNLILLIEKQKTFIRFETTAQCKDQQQFPVEIYLQYIQQNSEKPYIVSIIRDISERYTTERQLREKEERYHQFFETNRAIKLIISPATGIIEDANQAACDFYGYSKKQILTKKISDINVFTPEQIKEEMTLAITEQRLYFNFQHRLASGDIRDVEVYSGPILVNGKYLLYSIVHDITERRRAEKDLQHAKEIAEAANRAKTTFLANMSHELRTPLNGILGYAQILQRDKTLSTQQHDGIDIIYRSGEYLLNLINDVLDLAKIEAEHVQLYETDFQFQLFLTEITKLYQLHATQKGLSFTFNPLTYLPTGIKADEKRLRQILVNLLNNAIKFTKQGGVTFTVGYDEQQMMCFQIEDTGIGIAPEELEKIFLPFQQGGDQRYRADGMGLGLSITHQLIELMGGKIHVRSTLGKGSLFWFSIPLKNATYLQSSTIVSPQIITGYQGNSLSILVVDDYWENRAVLQGLLKPLGFIIIEASNGLECIEKADKLRPDLILIDLVMPTMDGFEAVRRMRKIDALKQTPIIAISASIFELPLEASIEAGCNSFLPKPIQVEDLLDKLRVFLNIQWQYAKPKPVENIVMAESPHRRTKIVLAGLSNIDTNELRELSTRGDINGILRKLQIIEQEHPHLHEITQYLQEMARNFQIDEIRELMIQAST</sequence>
<dbReference type="PROSITE" id="PS50109">
    <property type="entry name" value="HIS_KIN"/>
    <property type="match status" value="1"/>
</dbReference>
<evidence type="ECO:0000256" key="2">
    <source>
        <dbReference type="ARBA" id="ARBA00004370"/>
    </source>
</evidence>
<evidence type="ECO:0000256" key="9">
    <source>
        <dbReference type="ARBA" id="ARBA00023012"/>
    </source>
</evidence>
<keyword evidence="17" id="KW-1185">Reference proteome</keyword>
<feature type="domain" description="Response regulatory" evidence="14">
    <location>
        <begin position="521"/>
        <end position="637"/>
    </location>
</feature>
<dbReference type="PROSITE" id="PS50112">
    <property type="entry name" value="PAS"/>
    <property type="match status" value="1"/>
</dbReference>
<keyword evidence="11" id="KW-0131">Cell cycle</keyword>
<organism evidence="16 17">
    <name type="scientific">Beggiatoa leptomitoformis</name>
    <dbReference type="NCBI Taxonomy" id="288004"/>
    <lineage>
        <taxon>Bacteria</taxon>
        <taxon>Pseudomonadati</taxon>
        <taxon>Pseudomonadota</taxon>
        <taxon>Gammaproteobacteria</taxon>
        <taxon>Thiotrichales</taxon>
        <taxon>Thiotrichaceae</taxon>
        <taxon>Beggiatoa</taxon>
    </lineage>
</organism>
<evidence type="ECO:0000259" key="15">
    <source>
        <dbReference type="PROSITE" id="PS50112"/>
    </source>
</evidence>
<gene>
    <name evidence="16" type="ORF">BLE401_18110</name>
</gene>
<dbReference type="PROSITE" id="PS50110">
    <property type="entry name" value="RESPONSE_REGULATORY"/>
    <property type="match status" value="1"/>
</dbReference>
<dbReference type="PANTHER" id="PTHR43047">
    <property type="entry name" value="TWO-COMPONENT HISTIDINE PROTEIN KINASE"/>
    <property type="match status" value="1"/>
</dbReference>
<dbReference type="Gene3D" id="3.30.450.20">
    <property type="entry name" value="PAS domain"/>
    <property type="match status" value="2"/>
</dbReference>
<evidence type="ECO:0000256" key="12">
    <source>
        <dbReference type="PROSITE-ProRule" id="PRU00169"/>
    </source>
</evidence>
<evidence type="ECO:0000256" key="6">
    <source>
        <dbReference type="ARBA" id="ARBA00022741"/>
    </source>
</evidence>
<dbReference type="InterPro" id="IPR001789">
    <property type="entry name" value="Sig_transdc_resp-reg_receiver"/>
</dbReference>